<dbReference type="Proteomes" id="UP000783863">
    <property type="component" value="Unassembled WGS sequence"/>
</dbReference>
<protein>
    <recommendedName>
        <fullName evidence="4">DUF1998 domain-containing protein</fullName>
    </recommendedName>
</protein>
<evidence type="ECO:0000313" key="2">
    <source>
        <dbReference type="EMBL" id="MBX0303729.1"/>
    </source>
</evidence>
<comment type="caution">
    <text evidence="2">The sequence shown here is derived from an EMBL/GenBank/DDBJ whole genome shotgun (WGS) entry which is preliminary data.</text>
</comment>
<accession>A0A8J7YIJ9</accession>
<gene>
    <name evidence="2" type="ORF">EGD98_08590</name>
</gene>
<feature type="compositionally biased region" description="Polar residues" evidence="1">
    <location>
        <begin position="423"/>
        <end position="438"/>
    </location>
</feature>
<feature type="region of interest" description="Disordered" evidence="1">
    <location>
        <begin position="411"/>
        <end position="438"/>
    </location>
</feature>
<evidence type="ECO:0008006" key="4">
    <source>
        <dbReference type="Google" id="ProtNLM"/>
    </source>
</evidence>
<dbReference type="RefSeq" id="WP_220587921.1">
    <property type="nucleotide sequence ID" value="NZ_RKLQ01000001.1"/>
</dbReference>
<evidence type="ECO:0000256" key="1">
    <source>
        <dbReference type="SAM" id="MobiDB-lite"/>
    </source>
</evidence>
<organism evidence="2 3">
    <name type="scientific">Haloarcula salinisoli</name>
    <dbReference type="NCBI Taxonomy" id="2487746"/>
    <lineage>
        <taxon>Archaea</taxon>
        <taxon>Methanobacteriati</taxon>
        <taxon>Methanobacteriota</taxon>
        <taxon>Stenosarchaea group</taxon>
        <taxon>Halobacteria</taxon>
        <taxon>Halobacteriales</taxon>
        <taxon>Haloarculaceae</taxon>
        <taxon>Haloarcula</taxon>
    </lineage>
</organism>
<sequence>MVEDMDRSLSKFQYEFLPGNTLNHAQIQASGRIRSVDRRTEAGQYVELEAPEDFLIGRVKEHLYRWPNSEELLDIDLYNDVDIVVPGGAIYHTYPRTFECSQCGMFLRFDYNDEREIASLDTDSLFSCDNCNKRLSVTDQLPFVAICECGAIDQLWAPTHTHDGTELNMELDRPTTRMSSWEWHCVHPGCSESIPFMATDVSCPDPSCDNDDLMVTNHTDSSVFYPQSEDFVNAQEGLENIDRTRYRAKVISDYVLATDIQYPTESEIKQKAAELLGGTEEFMLADEDEERRAREQAKTALLPDREEHRRHIKDWLENRSGFDDQQKASLTQECYEFLSLTKNEEYQPTGDYTANSVQELIESPENTHLTESTLASYREILNSLNIEQLHLIEDIPLTTVTYGYTRVKSEPQNVRDAVDTEASPAQNDNPDGANTSDSEQVDLQLNTFTTQSDPFPTFYAQEMRAEGVLVKLDPELVLDWLVENNVITDANRPSPDDARMWFVDRIAAPGRYDSLVDDRDGTHLLTNERQCISRHIYSLINTYAHVFMNTMGSLSGHQRESLVERLMPHTLSFLVYKRPDTDQALGTVLSLFEERFDQFHTQLQEQITCPLDRVCYADENGACEHCLYLPAMSTDNTNHNLGRATLFGGPFDEGKPGGDGEEIDGYLSI</sequence>
<reference evidence="2" key="1">
    <citation type="submission" date="2021-06" db="EMBL/GenBank/DDBJ databases">
        <title>Halomicroarcula sp. F24A a new haloarchaeum isolated from saline soil.</title>
        <authorList>
            <person name="Duran-Viseras A."/>
            <person name="Sanchez-Porro C."/>
            <person name="Ventosa A."/>
        </authorList>
    </citation>
    <scope>NUCLEOTIDE SEQUENCE</scope>
    <source>
        <strain evidence="2">F24A</strain>
    </source>
</reference>
<dbReference type="AlphaFoldDB" id="A0A8J7YIJ9"/>
<evidence type="ECO:0000313" key="3">
    <source>
        <dbReference type="Proteomes" id="UP000783863"/>
    </source>
</evidence>
<proteinExistence type="predicted"/>
<keyword evidence="3" id="KW-1185">Reference proteome</keyword>
<dbReference type="EMBL" id="RKLQ01000001">
    <property type="protein sequence ID" value="MBX0303729.1"/>
    <property type="molecule type" value="Genomic_DNA"/>
</dbReference>
<name>A0A8J7YIJ9_9EURY</name>